<dbReference type="CDD" id="cd00833">
    <property type="entry name" value="PKS"/>
    <property type="match status" value="1"/>
</dbReference>
<dbReference type="InterPro" id="IPR016036">
    <property type="entry name" value="Malonyl_transacylase_ACP-bd"/>
</dbReference>
<dbReference type="GO" id="GO:0016874">
    <property type="term" value="F:ligase activity"/>
    <property type="evidence" value="ECO:0007669"/>
    <property type="project" value="UniProtKB-KW"/>
</dbReference>
<evidence type="ECO:0000256" key="2">
    <source>
        <dbReference type="ARBA" id="ARBA00022553"/>
    </source>
</evidence>
<dbReference type="InterPro" id="IPR014030">
    <property type="entry name" value="Ketoacyl_synth_N"/>
</dbReference>
<reference evidence="13 14" key="1">
    <citation type="submission" date="2020-03" db="EMBL/GenBank/DDBJ databases">
        <title>Draft Genome Sequence of Cudoniella acicularis.</title>
        <authorList>
            <person name="Buettner E."/>
            <person name="Kellner H."/>
        </authorList>
    </citation>
    <scope>NUCLEOTIDE SEQUENCE [LARGE SCALE GENOMIC DNA]</scope>
    <source>
        <strain evidence="13 14">DSM 108380</strain>
    </source>
</reference>
<dbReference type="InterPro" id="IPR006162">
    <property type="entry name" value="Ppantetheine_attach_site"/>
</dbReference>
<dbReference type="EMBL" id="JAAMPI010000682">
    <property type="protein sequence ID" value="KAF4629401.1"/>
    <property type="molecule type" value="Genomic_DNA"/>
</dbReference>
<dbReference type="CDD" id="cd19532">
    <property type="entry name" value="C_PKS-NRPS"/>
    <property type="match status" value="1"/>
</dbReference>
<dbReference type="InterPro" id="IPR020845">
    <property type="entry name" value="AMP-binding_CS"/>
</dbReference>
<dbReference type="GO" id="GO:0016491">
    <property type="term" value="F:oxidoreductase activity"/>
    <property type="evidence" value="ECO:0007669"/>
    <property type="project" value="UniProtKB-KW"/>
</dbReference>
<dbReference type="PROSITE" id="PS52019">
    <property type="entry name" value="PKS_MFAS_DH"/>
    <property type="match status" value="1"/>
</dbReference>
<sequence length="3380" mass="373012">MDKLNPPDRVGMVAVDAVTFYVRQEATDIAAIDAATRLLKERRSTATFHDLVPHIHCHFRCTITAAIIAINIAMSASRQEDIAIIGSGCRFPGYANSPSKLWDLVRNPRQVAEPIPIDRLGGPGFYHEKGQYHGHMNVKEAYFLAGEGVHRRFDAPFFGMNAAEANALDPQCRLLLETVFEALEEAGLTIEGLRGSDTAMYAGQMVGDYDIITTRDSDGSEGIYNGTGTSRAMLSNRISYFFDWHGPSMTIDTACSSSLVALHQAVQQLRLGHSRVAVATGANMLLDPSIFIKLSSLRMLSPEGRCRMWDVDANGYARGEGIAAVVLKTLSAALEDGDEIECIVRETGFAQDGRTQGITMPNPAAQAHLIRDCYARAGLNLTNPAHRPQFFECHGTGTQAGDAAEAEAISSAFGYGPENSASGSDRLWVGSIKSVIGHTEGTAGLAGILKASLALQSATIPPNLGFNRLNPRIQPFYTNLQVSTTAAPWPAVLHNGPRRASVNSFGFGGANVHAILESYMPAELASSPSTQTTPSLTVFTPFVFSASSETSLAAYLAAFLDYVRANADKICLQNLAYTLHTRRTCLQVTTTIVAGTVDELCTKLEVKLQAAQRDSDAKLQAAQKDADGLQPAFVRVRVPASRYESSGSGKSKPKPKPRILGIFTGQGAQWAGMGSDLITHSTAARNVLQRLETRLSQLPAADRPSWSLIQELQKESSSSRIREATLSQPLCTAIQILQVDLLRAAGVEFAAVVGHSSGEIAAAYAAGFISAEEAICISYYRGLHSKLALALDGKPGVMMAVGTSTEDAQELCDTPEFEGRVCIAAVNSSASLTLSGDQDAIEEIKVIFDDEGKFTRILRVDKAYHSHHMSPCSTPYLKSLAACGVQVGLGSRSTWFSSVFRGEDMSGKHKLLKDTYWDRNMARPVLFQQAIEGAYISKGPFDLVIEVGPHPALKGPVLQTTQEVSGQELLYTGLFHRGISAVESVADGLGYIWTRLGPDAVHLHNYDRFLSPDSPCKLVKGLPTYAWDHQNEYWNESRSARAFRMRPDPVHELLGHLTPDSNEWDMRWRHILRPTEIPWLVGHRLQDQIVFPAAGYVVTALEAAMAWCKQSRVSASLIELVDLDFGRALVFNHDESSVEIIVCITDILLQGSGAMEAKFKYFAADGKGDDSSLVLMAYGRLLIFLGDPCTDVLPTRLPKPPNLVKVREDDFYERSRDLEYQWTGSFAALEKLERKLGTATGFIKTPEPSGLLLHPAIIDAAFQSVLLAYSFPGDGQLWTIHVPRRIQRLSVNPFLCAREIAKEKPLPFDSSHHPDTETIFGHTDVYPNNNLNNAIIQIQGIECAPLSRADARDDKEAFATMVWDVASPDAQSIAYDSPVTPEQYELARHLERMAGFYLRALQRDIPTDHPSRIEGPYTHLLQFASQAISFARAGCISSWCSAWEHDTYEQLILACKPFAHTVDMQFLRVVGETMTDIVKGDMPATEVGIKDNMLSHFYTNSLGPRFHNIYLAQAVKQLTHRYPQMDILEIGARTGATTEVIFDEIGSTFSSYTLTDVSPDFLDSAKSWAEPHLYKMIFKTLDIDQDPVPQGFLDQSYDLVVASLILHTTPVLEQTLRNARRLLKPGGHLIVFELLPTKSAVYGVIFGAFPGWWRGVDEGRVLSPALSLIEWDALLRKTGFSGCDTTTPELTEQNCITHFTVFVSQAMDDKITFLRHPLSSTSSDLFSPGTLVQDLVILGGNSLETTRLAEQTKNLLHRYCGNIRVARTLSDLSCADISNPTVLSFVDLDEPVFQHLNHTRWESLKEMLMTAGTLVWVTRGRRADNPWANIIVGLMRSIVREAPNLSYQILDIEDARNIDAYTLAGALLRFQAEVLWRRQDSIFTTVETELVLDKEGRLIIPRLVTSKEMNDRYNSSKRTVVARVHPHAQNVCVGPSDTMSGYELKQESVPSIQNEPGAVRMEISHSVLSAVRVAEFGYMFVILGKDSVSQNQLVALSTKHSFIAYPLESLCVRVEAQPCSEASLLSLIAYNLLAFVTLRGLSKGDIILVHEPDPGFAAILSREARCMGVHVTFVTTSQMVPRGSNWLKIHHAAPDRVLSRLLPAKISVFVDFASQTGSESIGDRIRSQLPAHCRRETLETFFNTTACVPLGSYVHEIYEHLHEAVARASCALAETNEMGYAMPPIIPAESLAGVESEPALSSVIDWTGNSDIPVVVRPIDTQITFSDQRTYWLAGLSGSLGLSLCEWMFRHGAKFFVISSRRPTVDASWLKGMRELGAVVKISACDITTREDVVALHAEICEAMPLIGGVAQGAMVMSDASIEDMTLDTLWESTKPKVDGSIHLNDLFQENTLDFFVFFSSVVSVIGRPGQANYSAANMFMCSLAEQRRQRGLAASIIHIGPISGVGYIVQQEKLLFDKIRLRSSALVPISERDFYQLFAEAVIAGRSGSVRGTIELLNGVRTVSRHDHDQPVWEAEPLMNHFIRNPEGLAPVMADSQSRVPLRTQLTHARNQIQIYNIIQDALFPKICTMFQLDSNKLAKETLAGMRLNEMGIDSLLAVEIRGWFMKTLEVNIPVLKIFSGIPIADLINIATEAIPERLVPNLEHNCVAETGVSVSDISILQETVHDPGTGSSLTIDSSDSTQISSIMSELDSVDETPLVAKPPGTIIQKSFRLSFSQEMFWFVWAFLKDKTSLNHTIWARLTGEMRTTDFQRAIRSLGQRHRALRTCIIEQDGKPMQGIMESSSLDLEIRQIEEEEEVHRTVKLLQHHHVYDVARGQTMRVILLSRSPTEHFLVAGVHPLVADGLSMQSLLKEVRHLYIHPKNDQTHETRQFSNYSEKQHSDFEAGKFEAELQFWRAEFATATPPLPILTLSKATSRPTLTAYENERAALSISAETKEQIQAICRRHRATPFHFYLATFRVLLLRYSPVGNGEDIAIGIGDANRTEDEMMDVVGPFVNLLPLRLRTQASAKFTQLLQDTRDRAYAALAHSKVPFQVLLNDQKFESSDQVEVISMLASILMQGLRETTQWGNDLTLHSVEVGIPKMAYDITLEMVDYAGGECLQTLLVRKDLYSQSEAQRLAKSYERLIKAFVADPALLLDQPNLFEPAEIQEVIKFSRGPSWPSQWPETVIHQIDQITQTRLHDVAVRYGNVTATYAEISAHANNIAAALQTAHIAPGSPVAVLQEPHPAWISSLLAIMRVGAVYLPLDLGLPWARLASIIQDCQPPVVLVDENREQDVSKLQRPEMRVIDVSRVGQELEREAIAIPIYGAVTGDALAAILYTSGSSGVPKGILLKHQGLCNWTEPIARLYNLGAAEVVLQQTSPTFDLSLVQIFSALCFGGSLVLIPRQQRGDAQAICKIITSEGITFTGATPSECL</sequence>
<evidence type="ECO:0000313" key="13">
    <source>
        <dbReference type="EMBL" id="KAF4629401.1"/>
    </source>
</evidence>
<dbReference type="InterPro" id="IPR050091">
    <property type="entry name" value="PKS_NRPS_Biosynth_Enz"/>
</dbReference>
<dbReference type="InterPro" id="IPR042099">
    <property type="entry name" value="ANL_N_sf"/>
</dbReference>
<dbReference type="Gene3D" id="3.40.50.150">
    <property type="entry name" value="Vaccinia Virus protein VP39"/>
    <property type="match status" value="1"/>
</dbReference>
<dbReference type="PROSITE" id="PS00012">
    <property type="entry name" value="PHOSPHOPANTETHEINE"/>
    <property type="match status" value="1"/>
</dbReference>
<keyword evidence="8" id="KW-0511">Multifunctional enzyme</keyword>
<dbReference type="Pfam" id="PF23114">
    <property type="entry name" value="NAD-bd_HRPKS_sdrA"/>
    <property type="match status" value="1"/>
</dbReference>
<dbReference type="InterPro" id="IPR014031">
    <property type="entry name" value="Ketoacyl_synth_C"/>
</dbReference>
<keyword evidence="5" id="KW-0808">Transferase</keyword>
<dbReference type="Pfam" id="PF00698">
    <property type="entry name" value="Acyl_transf_1"/>
    <property type="match status" value="1"/>
</dbReference>
<comment type="caution">
    <text evidence="13">The sequence shown here is derived from an EMBL/GenBank/DDBJ whole genome shotgun (WGS) entry which is preliminary data.</text>
</comment>
<dbReference type="SUPFAM" id="SSF53335">
    <property type="entry name" value="S-adenosyl-L-methionine-dependent methyltransferases"/>
    <property type="match status" value="1"/>
</dbReference>
<dbReference type="CDD" id="cd02440">
    <property type="entry name" value="AdoMet_MTases"/>
    <property type="match status" value="1"/>
</dbReference>
<dbReference type="InterPro" id="IPR029063">
    <property type="entry name" value="SAM-dependent_MTases_sf"/>
</dbReference>
<dbReference type="InterPro" id="IPR016035">
    <property type="entry name" value="Acyl_Trfase/lysoPLipase"/>
</dbReference>
<dbReference type="GO" id="GO:0008168">
    <property type="term" value="F:methyltransferase activity"/>
    <property type="evidence" value="ECO:0007669"/>
    <property type="project" value="UniProtKB-KW"/>
</dbReference>
<dbReference type="Gene3D" id="3.30.70.3290">
    <property type="match status" value="1"/>
</dbReference>
<dbReference type="GO" id="GO:0032259">
    <property type="term" value="P:methylation"/>
    <property type="evidence" value="ECO:0007669"/>
    <property type="project" value="UniProtKB-KW"/>
</dbReference>
<dbReference type="Gene3D" id="3.40.50.720">
    <property type="entry name" value="NAD(P)-binding Rossmann-like Domain"/>
    <property type="match status" value="1"/>
</dbReference>
<evidence type="ECO:0000256" key="8">
    <source>
        <dbReference type="ARBA" id="ARBA00023268"/>
    </source>
</evidence>
<dbReference type="SUPFAM" id="SSF52777">
    <property type="entry name" value="CoA-dependent acyltransferases"/>
    <property type="match status" value="2"/>
</dbReference>
<dbReference type="GO" id="GO:0030639">
    <property type="term" value="P:polyketide biosynthetic process"/>
    <property type="evidence" value="ECO:0007669"/>
    <property type="project" value="UniProtKB-ARBA"/>
</dbReference>
<dbReference type="Pfam" id="PF00668">
    <property type="entry name" value="Condensation"/>
    <property type="match status" value="1"/>
</dbReference>
<evidence type="ECO:0000256" key="1">
    <source>
        <dbReference type="ARBA" id="ARBA00022450"/>
    </source>
</evidence>
<feature type="domain" description="PKS/mFAS DH" evidence="12">
    <location>
        <begin position="1051"/>
        <end position="1352"/>
    </location>
</feature>
<dbReference type="Pfam" id="PF16197">
    <property type="entry name" value="KAsynt_C_assoc"/>
    <property type="match status" value="1"/>
</dbReference>
<dbReference type="SMART" id="SM00822">
    <property type="entry name" value="PKS_KR"/>
    <property type="match status" value="1"/>
</dbReference>
<dbReference type="Pfam" id="PF21089">
    <property type="entry name" value="PKS_DH_N"/>
    <property type="match status" value="1"/>
</dbReference>
<dbReference type="InterPro" id="IPR049552">
    <property type="entry name" value="PKS_DH_N"/>
</dbReference>
<dbReference type="Gene3D" id="3.40.47.10">
    <property type="match status" value="1"/>
</dbReference>
<dbReference type="SMART" id="SM00826">
    <property type="entry name" value="PKS_DH"/>
    <property type="match status" value="1"/>
</dbReference>
<keyword evidence="3" id="KW-0436">Ligase</keyword>
<dbReference type="PANTHER" id="PTHR43775:SF20">
    <property type="entry name" value="HYBRID PKS-NRPS SYNTHETASE APDA"/>
    <property type="match status" value="1"/>
</dbReference>
<keyword evidence="1" id="KW-0596">Phosphopantetheine</keyword>
<dbReference type="Gene3D" id="3.30.559.30">
    <property type="entry name" value="Nonribosomal peptide synthetase, condensation domain"/>
    <property type="match status" value="1"/>
</dbReference>
<dbReference type="InterPro" id="IPR023213">
    <property type="entry name" value="CAT-like_dom_sf"/>
</dbReference>
<dbReference type="Pfam" id="PF08242">
    <property type="entry name" value="Methyltransf_12"/>
    <property type="match status" value="1"/>
</dbReference>
<dbReference type="InterPro" id="IPR014043">
    <property type="entry name" value="Acyl_transferase_dom"/>
</dbReference>
<dbReference type="GO" id="GO:0009403">
    <property type="term" value="P:toxin biosynthetic process"/>
    <property type="evidence" value="ECO:0007669"/>
    <property type="project" value="UniProtKB-ARBA"/>
</dbReference>
<evidence type="ECO:0000256" key="4">
    <source>
        <dbReference type="ARBA" id="ARBA00022603"/>
    </source>
</evidence>
<feature type="active site" description="Proton donor; for dehydratase activity" evidence="9">
    <location>
        <position position="1259"/>
    </location>
</feature>
<dbReference type="GO" id="GO:0004315">
    <property type="term" value="F:3-oxoacyl-[acyl-carrier-protein] synthase activity"/>
    <property type="evidence" value="ECO:0007669"/>
    <property type="project" value="InterPro"/>
</dbReference>
<dbReference type="SUPFAM" id="SSF52151">
    <property type="entry name" value="FabD/lysophospholipase-like"/>
    <property type="match status" value="1"/>
</dbReference>
<dbReference type="Pfam" id="PF00501">
    <property type="entry name" value="AMP-binding"/>
    <property type="match status" value="1"/>
</dbReference>
<dbReference type="InterPro" id="IPR018201">
    <property type="entry name" value="Ketoacyl_synth_AS"/>
</dbReference>
<dbReference type="InterPro" id="IPR049551">
    <property type="entry name" value="PKS_DH_C"/>
</dbReference>
<organism evidence="13 14">
    <name type="scientific">Cudoniella acicularis</name>
    <dbReference type="NCBI Taxonomy" id="354080"/>
    <lineage>
        <taxon>Eukaryota</taxon>
        <taxon>Fungi</taxon>
        <taxon>Dikarya</taxon>
        <taxon>Ascomycota</taxon>
        <taxon>Pezizomycotina</taxon>
        <taxon>Leotiomycetes</taxon>
        <taxon>Helotiales</taxon>
        <taxon>Tricladiaceae</taxon>
        <taxon>Cudoniella</taxon>
    </lineage>
</organism>
<feature type="region of interest" description="N-terminal hotdog fold" evidence="9">
    <location>
        <begin position="1051"/>
        <end position="1188"/>
    </location>
</feature>
<dbReference type="SMART" id="SM00825">
    <property type="entry name" value="PKS_KS"/>
    <property type="match status" value="1"/>
</dbReference>
<dbReference type="InterPro" id="IPR013968">
    <property type="entry name" value="PKS_KR"/>
</dbReference>
<keyword evidence="2" id="KW-0597">Phosphoprotein</keyword>
<feature type="domain" description="Ketosynthase family 3 (KS3)" evidence="11">
    <location>
        <begin position="79"/>
        <end position="518"/>
    </location>
</feature>
<dbReference type="GO" id="GO:0006633">
    <property type="term" value="P:fatty acid biosynthetic process"/>
    <property type="evidence" value="ECO:0007669"/>
    <property type="project" value="InterPro"/>
</dbReference>
<dbReference type="GO" id="GO:0004312">
    <property type="term" value="F:fatty acid synthase activity"/>
    <property type="evidence" value="ECO:0007669"/>
    <property type="project" value="TreeGrafter"/>
</dbReference>
<feature type="domain" description="Carrier" evidence="10">
    <location>
        <begin position="2522"/>
        <end position="2596"/>
    </location>
</feature>
<dbReference type="Gene3D" id="3.30.559.10">
    <property type="entry name" value="Chloramphenicol acetyltransferase-like domain"/>
    <property type="match status" value="1"/>
</dbReference>
<feature type="region of interest" description="C-terminal hotdog fold" evidence="9">
    <location>
        <begin position="1203"/>
        <end position="1352"/>
    </location>
</feature>
<dbReference type="InterPro" id="IPR001227">
    <property type="entry name" value="Ac_transferase_dom_sf"/>
</dbReference>
<dbReference type="InterPro" id="IPR056501">
    <property type="entry name" value="NAD-bd_HRPKS_sdrA"/>
</dbReference>
<evidence type="ECO:0000313" key="14">
    <source>
        <dbReference type="Proteomes" id="UP000566819"/>
    </source>
</evidence>
<evidence type="ECO:0008006" key="15">
    <source>
        <dbReference type="Google" id="ProtNLM"/>
    </source>
</evidence>
<feature type="active site" description="Proton acceptor; for dehydratase activity" evidence="9">
    <location>
        <position position="1083"/>
    </location>
</feature>
<gene>
    <name evidence="13" type="ORF">G7Y89_g8750</name>
</gene>
<dbReference type="PROSITE" id="PS00606">
    <property type="entry name" value="KS3_1"/>
    <property type="match status" value="1"/>
</dbReference>
<keyword evidence="6" id="KW-0677">Repeat</keyword>
<dbReference type="InterPro" id="IPR020841">
    <property type="entry name" value="PKS_Beta-ketoAc_synthase_dom"/>
</dbReference>
<dbReference type="InterPro" id="IPR057326">
    <property type="entry name" value="KR_dom"/>
</dbReference>
<dbReference type="Pfam" id="PF14765">
    <property type="entry name" value="PS-DH"/>
    <property type="match status" value="1"/>
</dbReference>
<dbReference type="SUPFAM" id="SSF47336">
    <property type="entry name" value="ACP-like"/>
    <property type="match status" value="1"/>
</dbReference>
<name>A0A8H4RHL9_9HELO</name>
<dbReference type="Gene3D" id="3.10.129.110">
    <property type="entry name" value="Polyketide synthase dehydratase"/>
    <property type="match status" value="1"/>
</dbReference>
<keyword evidence="14" id="KW-1185">Reference proteome</keyword>
<dbReference type="InterPro" id="IPR049900">
    <property type="entry name" value="PKS_mFAS_DH"/>
</dbReference>
<dbReference type="Pfam" id="PF00109">
    <property type="entry name" value="ketoacyl-synt"/>
    <property type="match status" value="1"/>
</dbReference>
<keyword evidence="7" id="KW-0560">Oxidoreductase</keyword>
<dbReference type="Proteomes" id="UP000566819">
    <property type="component" value="Unassembled WGS sequence"/>
</dbReference>
<dbReference type="PROSITE" id="PS52004">
    <property type="entry name" value="KS3_2"/>
    <property type="match status" value="1"/>
</dbReference>
<protein>
    <recommendedName>
        <fullName evidence="15">Polyketide synthase</fullName>
    </recommendedName>
</protein>
<dbReference type="InterPro" id="IPR032821">
    <property type="entry name" value="PKS_assoc"/>
</dbReference>
<dbReference type="InterPro" id="IPR001242">
    <property type="entry name" value="Condensation_dom"/>
</dbReference>
<dbReference type="InterPro" id="IPR020807">
    <property type="entry name" value="PKS_DH"/>
</dbReference>
<dbReference type="PROSITE" id="PS00455">
    <property type="entry name" value="AMP_BINDING"/>
    <property type="match status" value="1"/>
</dbReference>
<proteinExistence type="predicted"/>
<dbReference type="InterPro" id="IPR009081">
    <property type="entry name" value="PP-bd_ACP"/>
</dbReference>
<evidence type="ECO:0000256" key="5">
    <source>
        <dbReference type="ARBA" id="ARBA00022679"/>
    </source>
</evidence>
<dbReference type="PANTHER" id="PTHR43775">
    <property type="entry name" value="FATTY ACID SYNTHASE"/>
    <property type="match status" value="1"/>
</dbReference>
<dbReference type="InterPro" id="IPR036291">
    <property type="entry name" value="NAD(P)-bd_dom_sf"/>
</dbReference>
<dbReference type="SUPFAM" id="SSF51735">
    <property type="entry name" value="NAD(P)-binding Rossmann-fold domains"/>
    <property type="match status" value="1"/>
</dbReference>
<dbReference type="SUPFAM" id="SSF56801">
    <property type="entry name" value="Acetyl-CoA synthetase-like"/>
    <property type="match status" value="1"/>
</dbReference>
<dbReference type="OrthoDB" id="329835at2759"/>
<evidence type="ECO:0000256" key="3">
    <source>
        <dbReference type="ARBA" id="ARBA00022598"/>
    </source>
</evidence>
<evidence type="ECO:0000256" key="9">
    <source>
        <dbReference type="PROSITE-ProRule" id="PRU01363"/>
    </source>
</evidence>
<accession>A0A8H4RHL9</accession>
<dbReference type="InterPro" id="IPR016039">
    <property type="entry name" value="Thiolase-like"/>
</dbReference>
<dbReference type="InterPro" id="IPR000873">
    <property type="entry name" value="AMP-dep_synth/lig_dom"/>
</dbReference>
<dbReference type="InterPro" id="IPR036736">
    <property type="entry name" value="ACP-like_sf"/>
</dbReference>
<dbReference type="Pfam" id="PF08659">
    <property type="entry name" value="KR"/>
    <property type="match status" value="1"/>
</dbReference>
<dbReference type="Pfam" id="PF23297">
    <property type="entry name" value="ACP_SdgA_C"/>
    <property type="match status" value="1"/>
</dbReference>
<evidence type="ECO:0000259" key="12">
    <source>
        <dbReference type="PROSITE" id="PS52019"/>
    </source>
</evidence>
<keyword evidence="4" id="KW-0489">Methyltransferase</keyword>
<dbReference type="Gene3D" id="3.40.50.12780">
    <property type="entry name" value="N-terminal domain of ligase-like"/>
    <property type="match status" value="1"/>
</dbReference>
<dbReference type="SUPFAM" id="SSF55048">
    <property type="entry name" value="Probable ACP-binding domain of malonyl-CoA ACP transacylase"/>
    <property type="match status" value="1"/>
</dbReference>
<dbReference type="PROSITE" id="PS50075">
    <property type="entry name" value="CARRIER"/>
    <property type="match status" value="1"/>
</dbReference>
<dbReference type="SUPFAM" id="SSF53901">
    <property type="entry name" value="Thiolase-like"/>
    <property type="match status" value="1"/>
</dbReference>
<dbReference type="Gene3D" id="3.40.366.10">
    <property type="entry name" value="Malonyl-Coenzyme A Acyl Carrier Protein, domain 2"/>
    <property type="match status" value="1"/>
</dbReference>
<dbReference type="Pfam" id="PF02801">
    <property type="entry name" value="Ketoacyl-synt_C"/>
    <property type="match status" value="1"/>
</dbReference>
<evidence type="ECO:0000259" key="10">
    <source>
        <dbReference type="PROSITE" id="PS50075"/>
    </source>
</evidence>
<evidence type="ECO:0000256" key="7">
    <source>
        <dbReference type="ARBA" id="ARBA00023002"/>
    </source>
</evidence>
<evidence type="ECO:0000259" key="11">
    <source>
        <dbReference type="PROSITE" id="PS52004"/>
    </source>
</evidence>
<evidence type="ECO:0000256" key="6">
    <source>
        <dbReference type="ARBA" id="ARBA00022737"/>
    </source>
</evidence>
<dbReference type="InterPro" id="IPR013217">
    <property type="entry name" value="Methyltransf_12"/>
</dbReference>
<dbReference type="SMART" id="SM00827">
    <property type="entry name" value="PKS_AT"/>
    <property type="match status" value="1"/>
</dbReference>
<dbReference type="InterPro" id="IPR042104">
    <property type="entry name" value="PKS_dehydratase_sf"/>
</dbReference>